<dbReference type="InterPro" id="IPR036034">
    <property type="entry name" value="PDZ_sf"/>
</dbReference>
<organism evidence="2 3">
    <name type="scientific">Zobellia uliginosa</name>
    <dbReference type="NCBI Taxonomy" id="143224"/>
    <lineage>
        <taxon>Bacteria</taxon>
        <taxon>Pseudomonadati</taxon>
        <taxon>Bacteroidota</taxon>
        <taxon>Flavobacteriia</taxon>
        <taxon>Flavobacteriales</taxon>
        <taxon>Flavobacteriaceae</taxon>
        <taxon>Zobellia</taxon>
    </lineage>
</organism>
<dbReference type="Gene3D" id="2.30.42.10">
    <property type="match status" value="1"/>
</dbReference>
<evidence type="ECO:0000313" key="3">
    <source>
        <dbReference type="Proteomes" id="UP000185728"/>
    </source>
</evidence>
<dbReference type="Gene3D" id="2.40.70.10">
    <property type="entry name" value="Acid Proteases"/>
    <property type="match status" value="2"/>
</dbReference>
<evidence type="ECO:0000313" key="2">
    <source>
        <dbReference type="EMBL" id="SIS95300.1"/>
    </source>
</evidence>
<proteinExistence type="predicted"/>
<dbReference type="Pfam" id="PF17820">
    <property type="entry name" value="PDZ_6"/>
    <property type="match status" value="1"/>
</dbReference>
<protein>
    <submittedName>
        <fullName evidence="2">Aspartyl protease</fullName>
    </submittedName>
</protein>
<dbReference type="GO" id="GO:0008233">
    <property type="term" value="F:peptidase activity"/>
    <property type="evidence" value="ECO:0007669"/>
    <property type="project" value="UniProtKB-KW"/>
</dbReference>
<dbReference type="GO" id="GO:0006508">
    <property type="term" value="P:proteolysis"/>
    <property type="evidence" value="ECO:0007669"/>
    <property type="project" value="UniProtKB-KW"/>
</dbReference>
<dbReference type="SUPFAM" id="SSF50156">
    <property type="entry name" value="PDZ domain-like"/>
    <property type="match status" value="1"/>
</dbReference>
<keyword evidence="3" id="KW-1185">Reference proteome</keyword>
<dbReference type="Proteomes" id="UP000185728">
    <property type="component" value="Unassembled WGS sequence"/>
</dbReference>
<gene>
    <name evidence="2" type="ORF">SAMN05421766_105166</name>
</gene>
<sequence length="443" mass="50028">MNGARTHIVLFLLLLSSLVMRAQGFSLPEGKKFEKLKFQLINNLIIVPIEVNGTELSFLLDSGVGTPILFNISERDSVQINNVSEITIKGFGDDVPIKALVSRENAFRIKSIVNPRQRLFVVMDKSVNFSTSLGIPVHGIIGYDLFRDFVVDINYTKQVIRLYDPGKYVYRKGRKYEALPLYLTGKKAYVNSGLSLKNGEEFPVRLLLDTGSSDALWLFENDTINVPDKYYDDFLGRGLNGNIYGKRTKVDALTIGRFTLSDAKAAFPDKESFRELKNLTDRNGSIGGAVLKRFNVIFDYSKNRITLRKNSNFGKPFRYNLSGLDLQHDGIRYIAESISDSRGVVHDAKKEFGNVQILFEEQTRLSVVPEIVVSAIRAGSPAHEAGLKEGDVILAVNGKKVHRYKLQDILEMINEREGKRVKLLIERYNSDLLFSFVLKNMLK</sequence>
<keyword evidence="2" id="KW-0645">Protease</keyword>
<dbReference type="InterPro" id="IPR041489">
    <property type="entry name" value="PDZ_6"/>
</dbReference>
<dbReference type="InterPro" id="IPR001478">
    <property type="entry name" value="PDZ"/>
</dbReference>
<accession>A0ABY1KZ00</accession>
<dbReference type="EMBL" id="FTOB01000005">
    <property type="protein sequence ID" value="SIS95300.1"/>
    <property type="molecule type" value="Genomic_DNA"/>
</dbReference>
<reference evidence="2 3" key="1">
    <citation type="submission" date="2017-01" db="EMBL/GenBank/DDBJ databases">
        <authorList>
            <person name="Varghese N."/>
            <person name="Submissions S."/>
        </authorList>
    </citation>
    <scope>NUCLEOTIDE SEQUENCE [LARGE SCALE GENOMIC DNA]</scope>
    <source>
        <strain evidence="2 3">DSM 2061</strain>
    </source>
</reference>
<evidence type="ECO:0000259" key="1">
    <source>
        <dbReference type="PROSITE" id="PS50106"/>
    </source>
</evidence>
<keyword evidence="2" id="KW-0378">Hydrolase</keyword>
<dbReference type="PROSITE" id="PS50106">
    <property type="entry name" value="PDZ"/>
    <property type="match status" value="1"/>
</dbReference>
<feature type="domain" description="PDZ" evidence="1">
    <location>
        <begin position="371"/>
        <end position="415"/>
    </location>
</feature>
<dbReference type="SMART" id="SM00228">
    <property type="entry name" value="PDZ"/>
    <property type="match status" value="1"/>
</dbReference>
<name>A0ABY1KZ00_9FLAO</name>
<dbReference type="RefSeq" id="WP_245800093.1">
    <property type="nucleotide sequence ID" value="NZ_FTOB01000005.1"/>
</dbReference>
<dbReference type="InterPro" id="IPR021109">
    <property type="entry name" value="Peptidase_aspartic_dom_sf"/>
</dbReference>
<comment type="caution">
    <text evidence="2">The sequence shown here is derived from an EMBL/GenBank/DDBJ whole genome shotgun (WGS) entry which is preliminary data.</text>
</comment>